<dbReference type="RefSeq" id="WP_094428643.1">
    <property type="nucleotide sequence ID" value="NZ_CP019985.1"/>
</dbReference>
<evidence type="ECO:0000313" key="2">
    <source>
        <dbReference type="Proteomes" id="UP000216133"/>
    </source>
</evidence>
<dbReference type="Gene3D" id="1.25.40.10">
    <property type="entry name" value="Tetratricopeptide repeat domain"/>
    <property type="match status" value="1"/>
</dbReference>
<dbReference type="EMBL" id="NPBS01000011">
    <property type="protein sequence ID" value="PAF27572.1"/>
    <property type="molecule type" value="Genomic_DNA"/>
</dbReference>
<dbReference type="Proteomes" id="UP000216133">
    <property type="component" value="Unassembled WGS sequence"/>
</dbReference>
<accession>A0A268S4Z1</accession>
<gene>
    <name evidence="1" type="ORF">CHH61_02565</name>
</gene>
<dbReference type="AlphaFoldDB" id="A0A268S4Z1"/>
<evidence type="ECO:0000313" key="1">
    <source>
        <dbReference type="EMBL" id="PAF27572.1"/>
    </source>
</evidence>
<sequence>MEALTIPEHRDSVFGVKTKTNLASILYQLNDDKATELYRDALKEAARFNQVEYMNRLKILHILHREFSEIALDKELDKLLQLNCLVYLVSEEISHIFENRGELKLALKYMEFAYKTRLQPNIIGGEQP</sequence>
<reference evidence="1 2" key="1">
    <citation type="submission" date="2017-07" db="EMBL/GenBank/DDBJ databases">
        <title>Isolation and whole genome analysis of endospore-forming bacteria from heroin.</title>
        <authorList>
            <person name="Kalinowski J."/>
            <person name="Ahrens B."/>
            <person name="Al-Dilaimi A."/>
            <person name="Winkler A."/>
            <person name="Wibberg D."/>
            <person name="Schleenbecker U."/>
            <person name="Ruckert C."/>
            <person name="Wolfel R."/>
            <person name="Grass G."/>
        </authorList>
    </citation>
    <scope>NUCLEOTIDE SEQUENCE [LARGE SCALE GENOMIC DNA]</scope>
    <source>
        <strain evidence="1 2">7523-2</strain>
    </source>
</reference>
<name>A0A268S4Z1_SHOCL</name>
<proteinExistence type="predicted"/>
<dbReference type="GeneID" id="86925704"/>
<protein>
    <submittedName>
        <fullName evidence="1">Uncharacterized protein</fullName>
    </submittedName>
</protein>
<comment type="caution">
    <text evidence="1">The sequence shown here is derived from an EMBL/GenBank/DDBJ whole genome shotgun (WGS) entry which is preliminary data.</text>
</comment>
<dbReference type="InterPro" id="IPR011990">
    <property type="entry name" value="TPR-like_helical_dom_sf"/>
</dbReference>
<organism evidence="1 2">
    <name type="scientific">Shouchella clausii</name>
    <name type="common">Alkalihalobacillus clausii</name>
    <dbReference type="NCBI Taxonomy" id="79880"/>
    <lineage>
        <taxon>Bacteria</taxon>
        <taxon>Bacillati</taxon>
        <taxon>Bacillota</taxon>
        <taxon>Bacilli</taxon>
        <taxon>Bacillales</taxon>
        <taxon>Bacillaceae</taxon>
        <taxon>Shouchella</taxon>
    </lineage>
</organism>